<organism evidence="1">
    <name type="scientific">marine sediment metagenome</name>
    <dbReference type="NCBI Taxonomy" id="412755"/>
    <lineage>
        <taxon>unclassified sequences</taxon>
        <taxon>metagenomes</taxon>
        <taxon>ecological metagenomes</taxon>
    </lineage>
</organism>
<accession>X1EQK8</accession>
<reference evidence="1" key="1">
    <citation type="journal article" date="2014" name="Front. Microbiol.">
        <title>High frequency of phylogenetically diverse reductive dehalogenase-homologous genes in deep subseafloor sedimentary metagenomes.</title>
        <authorList>
            <person name="Kawai M."/>
            <person name="Futagami T."/>
            <person name="Toyoda A."/>
            <person name="Takaki Y."/>
            <person name="Nishi S."/>
            <person name="Hori S."/>
            <person name="Arai W."/>
            <person name="Tsubouchi T."/>
            <person name="Morono Y."/>
            <person name="Uchiyama I."/>
            <person name="Ito T."/>
            <person name="Fujiyama A."/>
            <person name="Inagaki F."/>
            <person name="Takami H."/>
        </authorList>
    </citation>
    <scope>NUCLEOTIDE SEQUENCE</scope>
    <source>
        <strain evidence="1">Expedition CK06-06</strain>
    </source>
</reference>
<proteinExistence type="predicted"/>
<evidence type="ECO:0000313" key="1">
    <source>
        <dbReference type="EMBL" id="GAH34877.1"/>
    </source>
</evidence>
<sequence>MAELTEEQIKMAKVWKHCPFCKGHDFFATFELAGRDFRANVRDGIIWAKRNEEGIQAVECLICKKEIPKEIWEKWGLET</sequence>
<comment type="caution">
    <text evidence="1">The sequence shown here is derived from an EMBL/GenBank/DDBJ whole genome shotgun (WGS) entry which is preliminary data.</text>
</comment>
<dbReference type="EMBL" id="BARU01005336">
    <property type="protein sequence ID" value="GAH34877.1"/>
    <property type="molecule type" value="Genomic_DNA"/>
</dbReference>
<gene>
    <name evidence="1" type="ORF">S03H2_10370</name>
</gene>
<dbReference type="AlphaFoldDB" id="X1EQK8"/>
<protein>
    <submittedName>
        <fullName evidence="1">Uncharacterized protein</fullName>
    </submittedName>
</protein>
<name>X1EQK8_9ZZZZ</name>